<dbReference type="Proteomes" id="UP001319861">
    <property type="component" value="Chromosome"/>
</dbReference>
<dbReference type="PRINTS" id="PR00834">
    <property type="entry name" value="PROTEASES2C"/>
</dbReference>
<dbReference type="InterPro" id="IPR009003">
    <property type="entry name" value="Peptidase_S1_PA"/>
</dbReference>
<dbReference type="Gene3D" id="2.40.10.120">
    <property type="match status" value="1"/>
</dbReference>
<evidence type="ECO:0000256" key="1">
    <source>
        <dbReference type="ARBA" id="ARBA00022670"/>
    </source>
</evidence>
<dbReference type="SUPFAM" id="SSF50494">
    <property type="entry name" value="Trypsin-like serine proteases"/>
    <property type="match status" value="1"/>
</dbReference>
<evidence type="ECO:0000259" key="3">
    <source>
        <dbReference type="PROSITE" id="PS50106"/>
    </source>
</evidence>
<dbReference type="EMBL" id="AP024525">
    <property type="protein sequence ID" value="BCT74438.1"/>
    <property type="molecule type" value="Genomic_DNA"/>
</dbReference>
<dbReference type="InterPro" id="IPR001478">
    <property type="entry name" value="PDZ"/>
</dbReference>
<proteinExistence type="predicted"/>
<feature type="domain" description="PDZ" evidence="3">
    <location>
        <begin position="250"/>
        <end position="305"/>
    </location>
</feature>
<accession>A0ABN6FF43</accession>
<evidence type="ECO:0000256" key="2">
    <source>
        <dbReference type="ARBA" id="ARBA00022801"/>
    </source>
</evidence>
<gene>
    <name evidence="4" type="ORF">SCMU_02800</name>
</gene>
<evidence type="ECO:0000313" key="5">
    <source>
        <dbReference type="Proteomes" id="UP001319861"/>
    </source>
</evidence>
<dbReference type="InterPro" id="IPR051201">
    <property type="entry name" value="Chloro_Bact_Ser_Proteases"/>
</dbReference>
<organism evidence="4 5">
    <name type="scientific">Sinomonas cyclohexanicum</name>
    <name type="common">Corynebacterium cyclohexanicum</name>
    <dbReference type="NCBI Taxonomy" id="322009"/>
    <lineage>
        <taxon>Bacteria</taxon>
        <taxon>Bacillati</taxon>
        <taxon>Actinomycetota</taxon>
        <taxon>Actinomycetes</taxon>
        <taxon>Micrococcales</taxon>
        <taxon>Micrococcaceae</taxon>
        <taxon>Sinomonas</taxon>
    </lineage>
</organism>
<sequence>MTENRDAGHVADGPVSDEQALDAYSRTVSGVARHLTPRVASVRTERGAGSAVVLTSAGHLVTNAHVVGRANRGEVAFADGTGGPFAVVGRDPLSDLALLRCGIDVPEPPEFGDADALLVGSLVVAVGSPLGLEGSVTAGVVSALGRSLPARGRTASRLIEDVIQTDAALNPGNSGGALADSRGRVVGINTAVAGFGLGLAVPVNATTRRILDALREDGRVRRAYLGLVSVPTPLDAAWVARTGTRRALRVAEVVGGSPAETGGIRAGDLLLAINGAPLKDAQSLQRHMFADAIGRRTEITVLRGEAMVDVVAEPTELVD</sequence>
<keyword evidence="5" id="KW-1185">Reference proteome</keyword>
<dbReference type="PANTHER" id="PTHR43343">
    <property type="entry name" value="PEPTIDASE S12"/>
    <property type="match status" value="1"/>
</dbReference>
<keyword evidence="2" id="KW-0378">Hydrolase</keyword>
<dbReference type="SMART" id="SM00228">
    <property type="entry name" value="PDZ"/>
    <property type="match status" value="1"/>
</dbReference>
<protein>
    <submittedName>
        <fullName evidence="4">Serine protease</fullName>
    </submittedName>
</protein>
<dbReference type="Pfam" id="PF13180">
    <property type="entry name" value="PDZ_2"/>
    <property type="match status" value="1"/>
</dbReference>
<dbReference type="SUPFAM" id="SSF50156">
    <property type="entry name" value="PDZ domain-like"/>
    <property type="match status" value="1"/>
</dbReference>
<dbReference type="InterPro" id="IPR036034">
    <property type="entry name" value="PDZ_sf"/>
</dbReference>
<keyword evidence="1 4" id="KW-0645">Protease</keyword>
<dbReference type="PANTHER" id="PTHR43343:SF3">
    <property type="entry name" value="PROTEASE DO-LIKE 8, CHLOROPLASTIC"/>
    <property type="match status" value="1"/>
</dbReference>
<dbReference type="GO" id="GO:0008233">
    <property type="term" value="F:peptidase activity"/>
    <property type="evidence" value="ECO:0007669"/>
    <property type="project" value="UniProtKB-KW"/>
</dbReference>
<name>A0ABN6FF43_SINCY</name>
<dbReference type="GO" id="GO:0006508">
    <property type="term" value="P:proteolysis"/>
    <property type="evidence" value="ECO:0007669"/>
    <property type="project" value="UniProtKB-KW"/>
</dbReference>
<dbReference type="Pfam" id="PF13365">
    <property type="entry name" value="Trypsin_2"/>
    <property type="match status" value="1"/>
</dbReference>
<reference evidence="4 5" key="1">
    <citation type="journal article" date="2021" name="J. Biosci. Bioeng.">
        <title>Identification and characterization of a chc gene cluster responsible for the aromatization pathway of cyclohexanecarboxylate degradation in Sinomonas cyclohexanicum ATCC 51369.</title>
        <authorList>
            <person name="Yamamoto T."/>
            <person name="Hasegawa Y."/>
            <person name="Lau P.C.K."/>
            <person name="Iwaki H."/>
        </authorList>
    </citation>
    <scope>NUCLEOTIDE SEQUENCE [LARGE SCALE GENOMIC DNA]</scope>
    <source>
        <strain evidence="4 5">ATCC 51369</strain>
    </source>
</reference>
<dbReference type="Gene3D" id="2.30.42.10">
    <property type="match status" value="1"/>
</dbReference>
<evidence type="ECO:0000313" key="4">
    <source>
        <dbReference type="EMBL" id="BCT74438.1"/>
    </source>
</evidence>
<dbReference type="RefSeq" id="WP_229231183.1">
    <property type="nucleotide sequence ID" value="NZ_AP024525.1"/>
</dbReference>
<dbReference type="InterPro" id="IPR001940">
    <property type="entry name" value="Peptidase_S1C"/>
</dbReference>
<dbReference type="PROSITE" id="PS50106">
    <property type="entry name" value="PDZ"/>
    <property type="match status" value="1"/>
</dbReference>